<dbReference type="EMBL" id="JBHRSM010000015">
    <property type="protein sequence ID" value="MFC3086055.1"/>
    <property type="molecule type" value="Genomic_DNA"/>
</dbReference>
<dbReference type="RefSeq" id="WP_197647027.1">
    <property type="nucleotide sequence ID" value="NZ_JAEACP010000022.1"/>
</dbReference>
<accession>A0ABV7DUK2</accession>
<organism evidence="1 2">
    <name type="scientific">Tabrizicola soli</name>
    <dbReference type="NCBI Taxonomy" id="2185115"/>
    <lineage>
        <taxon>Bacteria</taxon>
        <taxon>Pseudomonadati</taxon>
        <taxon>Pseudomonadota</taxon>
        <taxon>Alphaproteobacteria</taxon>
        <taxon>Rhodobacterales</taxon>
        <taxon>Paracoccaceae</taxon>
        <taxon>Tabrizicola</taxon>
    </lineage>
</organism>
<keyword evidence="2" id="KW-1185">Reference proteome</keyword>
<sequence>MARRPEVHFHINPRQARVWRGKERLAVFTRLALLCEAHGLTFRAMARPGHEMTAQAGAADGNLHIVENGRMRGEGWLNTALAYLQGFWQLDPEGIQAESSAGRAVFDPAMVEQEAALRFLRRLRRRFVAPRLSRFHQPRDLAQGLPEGAVALFLQGRSAYHNGRCALPMERMIRAVAAGSGGRPVLVKPHPQALEEGHAAIAAAVAQGARVRVTEANVHDVLAAAAVTVSVNSAVAMEGFLHRKPAILFGRSDFPSLAVRATEEADFPQALEAALGRSWPFARMLHWYYSRHALELDAPDFKARAFAAFARVGFPKDRLGL</sequence>
<evidence type="ECO:0000313" key="1">
    <source>
        <dbReference type="EMBL" id="MFC3086055.1"/>
    </source>
</evidence>
<evidence type="ECO:0000313" key="2">
    <source>
        <dbReference type="Proteomes" id="UP001595445"/>
    </source>
</evidence>
<proteinExistence type="predicted"/>
<comment type="caution">
    <text evidence="1">The sequence shown here is derived from an EMBL/GenBank/DDBJ whole genome shotgun (WGS) entry which is preliminary data.</text>
</comment>
<reference evidence="2" key="1">
    <citation type="journal article" date="2019" name="Int. J. Syst. Evol. Microbiol.">
        <title>The Global Catalogue of Microorganisms (GCM) 10K type strain sequencing project: providing services to taxonomists for standard genome sequencing and annotation.</title>
        <authorList>
            <consortium name="The Broad Institute Genomics Platform"/>
            <consortium name="The Broad Institute Genome Sequencing Center for Infectious Disease"/>
            <person name="Wu L."/>
            <person name="Ma J."/>
        </authorList>
    </citation>
    <scope>NUCLEOTIDE SEQUENCE [LARGE SCALE GENOMIC DNA]</scope>
    <source>
        <strain evidence="2">KCTC 62102</strain>
    </source>
</reference>
<name>A0ABV7DUK2_9RHOB</name>
<evidence type="ECO:0008006" key="3">
    <source>
        <dbReference type="Google" id="ProtNLM"/>
    </source>
</evidence>
<gene>
    <name evidence="1" type="ORF">ACFOD6_08340</name>
</gene>
<protein>
    <recommendedName>
        <fullName evidence="3">Capsular biosynthesis protein</fullName>
    </recommendedName>
</protein>
<dbReference type="Proteomes" id="UP001595445">
    <property type="component" value="Unassembled WGS sequence"/>
</dbReference>